<organism evidence="2 3">
    <name type="scientific">Sphingobium baderi</name>
    <dbReference type="NCBI Taxonomy" id="1332080"/>
    <lineage>
        <taxon>Bacteria</taxon>
        <taxon>Pseudomonadati</taxon>
        <taxon>Pseudomonadota</taxon>
        <taxon>Alphaproteobacteria</taxon>
        <taxon>Sphingomonadales</taxon>
        <taxon>Sphingomonadaceae</taxon>
        <taxon>Sphingobium</taxon>
    </lineage>
</organism>
<dbReference type="RefSeq" id="WP_062063737.1">
    <property type="nucleotide sequence ID" value="NZ_CP013264.1"/>
</dbReference>
<dbReference type="InterPro" id="IPR007138">
    <property type="entry name" value="ABM_dom"/>
</dbReference>
<evidence type="ECO:0000313" key="3">
    <source>
        <dbReference type="Proteomes" id="UP000056968"/>
    </source>
</evidence>
<name>A0A0S3EXS9_9SPHN</name>
<sequence>MAMMRSYIMIAAPGQIDILEQALRELAAKISACDGTEGTELYQDLDHPEHLTFLERWTSPEAQEAAGKVLGKEAFAPIMAALAAPPTATSLGRLI</sequence>
<protein>
    <recommendedName>
        <fullName evidence="1">ABM domain-containing protein</fullName>
    </recommendedName>
</protein>
<dbReference type="Proteomes" id="UP000056968">
    <property type="component" value="Chromosome"/>
</dbReference>
<proteinExistence type="predicted"/>
<dbReference type="Pfam" id="PF03992">
    <property type="entry name" value="ABM"/>
    <property type="match status" value="1"/>
</dbReference>
<gene>
    <name evidence="2" type="ORF">ATN00_07925</name>
</gene>
<dbReference type="AlphaFoldDB" id="A0A0S3EXS9"/>
<evidence type="ECO:0000259" key="1">
    <source>
        <dbReference type="Pfam" id="PF03992"/>
    </source>
</evidence>
<dbReference type="EMBL" id="CP013264">
    <property type="protein sequence ID" value="ALR20243.1"/>
    <property type="molecule type" value="Genomic_DNA"/>
</dbReference>
<dbReference type="OrthoDB" id="287932at2"/>
<keyword evidence="3" id="KW-1185">Reference proteome</keyword>
<dbReference type="SUPFAM" id="SSF54909">
    <property type="entry name" value="Dimeric alpha+beta barrel"/>
    <property type="match status" value="1"/>
</dbReference>
<reference evidence="2 3" key="1">
    <citation type="submission" date="2015-11" db="EMBL/GenBank/DDBJ databases">
        <title>A Two-component Flavoprotein Monooxygenase System MeaXY Responsible for para-Hydroxylation of 2-Methyl-6-ethylaniline and 2,6-Diethylaniline in Sphingobium baderi DE-13.</title>
        <authorList>
            <person name="Cheng M."/>
            <person name="Meng Q."/>
            <person name="Yang Y."/>
            <person name="Chu C."/>
            <person name="Yan X."/>
            <person name="He J."/>
            <person name="Li S."/>
        </authorList>
    </citation>
    <scope>NUCLEOTIDE SEQUENCE [LARGE SCALE GENOMIC DNA]</scope>
    <source>
        <strain evidence="2 3">DE-13</strain>
    </source>
</reference>
<dbReference type="InterPro" id="IPR011008">
    <property type="entry name" value="Dimeric_a/b-barrel"/>
</dbReference>
<evidence type="ECO:0000313" key="2">
    <source>
        <dbReference type="EMBL" id="ALR20243.1"/>
    </source>
</evidence>
<accession>A0A0S3EXS9</accession>
<dbReference type="KEGG" id="sbd:ATN00_07925"/>
<feature type="domain" description="ABM" evidence="1">
    <location>
        <begin position="11"/>
        <end position="65"/>
    </location>
</feature>
<dbReference type="Gene3D" id="3.30.70.100">
    <property type="match status" value="1"/>
</dbReference>